<dbReference type="InterPro" id="IPR012839">
    <property type="entry name" value="Organic_radical_activase"/>
</dbReference>
<evidence type="ECO:0000256" key="1">
    <source>
        <dbReference type="ARBA" id="ARBA00001966"/>
    </source>
</evidence>
<evidence type="ECO:0000256" key="7">
    <source>
        <dbReference type="ARBA" id="ARBA00023004"/>
    </source>
</evidence>
<dbReference type="Gene3D" id="3.80.30.10">
    <property type="entry name" value="pyruvate-formate lyase- activating enzyme"/>
    <property type="match status" value="1"/>
</dbReference>
<proteinExistence type="inferred from homology"/>
<keyword evidence="6" id="KW-0560">Oxidoreductase</keyword>
<evidence type="ECO:0000256" key="2">
    <source>
        <dbReference type="ARBA" id="ARBA00009777"/>
    </source>
</evidence>
<dbReference type="NCBIfam" id="NF043069">
    <property type="entry name" value="T4HPD_activ_SAM"/>
    <property type="match status" value="1"/>
</dbReference>
<keyword evidence="8" id="KW-0411">Iron-sulfur</keyword>
<dbReference type="Pfam" id="PF04055">
    <property type="entry name" value="Radical_SAM"/>
    <property type="match status" value="1"/>
</dbReference>
<dbReference type="OrthoDB" id="9782387at2"/>
<dbReference type="EMBL" id="AZQP01000027">
    <property type="protein sequence ID" value="EYE88147.1"/>
    <property type="molecule type" value="Genomic_DNA"/>
</dbReference>
<evidence type="ECO:0000259" key="11">
    <source>
        <dbReference type="PROSITE" id="PS51918"/>
    </source>
</evidence>
<dbReference type="AlphaFoldDB" id="A0A017RU04"/>
<dbReference type="GO" id="GO:0051539">
    <property type="term" value="F:4 iron, 4 sulfur cluster binding"/>
    <property type="evidence" value="ECO:0007669"/>
    <property type="project" value="UniProtKB-KW"/>
</dbReference>
<organism evidence="12 13">
    <name type="scientific">Fervidicella metallireducens AeB</name>
    <dbReference type="NCBI Taxonomy" id="1403537"/>
    <lineage>
        <taxon>Bacteria</taxon>
        <taxon>Bacillati</taxon>
        <taxon>Bacillota</taxon>
        <taxon>Clostridia</taxon>
        <taxon>Eubacteriales</taxon>
        <taxon>Clostridiaceae</taxon>
        <taxon>Fervidicella</taxon>
    </lineage>
</organism>
<dbReference type="InterPro" id="IPR007197">
    <property type="entry name" value="rSAM"/>
</dbReference>
<dbReference type="STRING" id="1403537.Q428_09360"/>
<comment type="caution">
    <text evidence="12">The sequence shown here is derived from an EMBL/GenBank/DDBJ whole genome shotgun (WGS) entry which is preliminary data.</text>
</comment>
<dbReference type="PROSITE" id="PS00198">
    <property type="entry name" value="4FE4S_FER_1"/>
    <property type="match status" value="1"/>
</dbReference>
<dbReference type="NCBIfam" id="TIGR02494">
    <property type="entry name" value="PFLE_PFLC"/>
    <property type="match status" value="1"/>
</dbReference>
<name>A0A017RU04_9CLOT</name>
<dbReference type="InterPro" id="IPR001989">
    <property type="entry name" value="Radical_activat_CS"/>
</dbReference>
<evidence type="ECO:0000256" key="3">
    <source>
        <dbReference type="ARBA" id="ARBA00022485"/>
    </source>
</evidence>
<dbReference type="PANTHER" id="PTHR30352">
    <property type="entry name" value="PYRUVATE FORMATE-LYASE-ACTIVATING ENZYME"/>
    <property type="match status" value="1"/>
</dbReference>
<dbReference type="Pfam" id="PF13353">
    <property type="entry name" value="Fer4_12"/>
    <property type="match status" value="1"/>
</dbReference>
<keyword evidence="3" id="KW-0004">4Fe-4S</keyword>
<feature type="domain" description="4Fe-4S ferredoxin-type" evidence="10">
    <location>
        <begin position="46"/>
        <end position="75"/>
    </location>
</feature>
<dbReference type="InterPro" id="IPR034457">
    <property type="entry name" value="Organic_radical-activating"/>
</dbReference>
<accession>A0A017RU04</accession>
<dbReference type="PANTHER" id="PTHR30352:SF4">
    <property type="entry name" value="PYRUVATE FORMATE-LYASE 2-ACTIVATING ENZYME"/>
    <property type="match status" value="1"/>
</dbReference>
<keyword evidence="4" id="KW-0949">S-adenosyl-L-methionine</keyword>
<dbReference type="Gene3D" id="3.30.70.20">
    <property type="match status" value="1"/>
</dbReference>
<keyword evidence="7" id="KW-0408">Iron</keyword>
<keyword evidence="13" id="KW-1185">Reference proteome</keyword>
<dbReference type="Proteomes" id="UP000019681">
    <property type="component" value="Unassembled WGS sequence"/>
</dbReference>
<dbReference type="CDD" id="cd01335">
    <property type="entry name" value="Radical_SAM"/>
    <property type="match status" value="1"/>
</dbReference>
<reference evidence="12 13" key="1">
    <citation type="journal article" date="2014" name="Genome Announc.">
        <title>Draft Genome Sequence of Fervidicella metallireducens Strain AeBT, an Iron-Reducing Thermoanaerobe from the Great Artesian Basin.</title>
        <authorList>
            <person name="Patel B.K."/>
        </authorList>
    </citation>
    <scope>NUCLEOTIDE SEQUENCE [LARGE SCALE GENOMIC DNA]</scope>
    <source>
        <strain evidence="12 13">AeB</strain>
    </source>
</reference>
<comment type="cofactor">
    <cofactor evidence="1">
        <name>[4Fe-4S] cluster</name>
        <dbReference type="ChEBI" id="CHEBI:49883"/>
    </cofactor>
</comment>
<dbReference type="InterPro" id="IPR058240">
    <property type="entry name" value="rSAM_sf"/>
</dbReference>
<dbReference type="SFLD" id="SFLDS00029">
    <property type="entry name" value="Radical_SAM"/>
    <property type="match status" value="1"/>
</dbReference>
<comment type="similarity">
    <text evidence="2">Belongs to the organic radical-activating enzymes family.</text>
</comment>
<dbReference type="PIRSF" id="PIRSF000371">
    <property type="entry name" value="PFL_act_enz"/>
    <property type="match status" value="1"/>
</dbReference>
<dbReference type="SUPFAM" id="SSF102114">
    <property type="entry name" value="Radical SAM enzymes"/>
    <property type="match status" value="1"/>
</dbReference>
<comment type="catalytic activity">
    <reaction evidence="9">
        <text>glycyl-[protein] + reduced [flavodoxin] + S-adenosyl-L-methionine = glycin-2-yl radical-[protein] + semiquinone [flavodoxin] + 5'-deoxyadenosine + L-methionine + H(+)</text>
        <dbReference type="Rhea" id="RHEA:61976"/>
        <dbReference type="Rhea" id="RHEA-COMP:10622"/>
        <dbReference type="Rhea" id="RHEA-COMP:14480"/>
        <dbReference type="Rhea" id="RHEA-COMP:15993"/>
        <dbReference type="Rhea" id="RHEA-COMP:15994"/>
        <dbReference type="ChEBI" id="CHEBI:15378"/>
        <dbReference type="ChEBI" id="CHEBI:17319"/>
        <dbReference type="ChEBI" id="CHEBI:29947"/>
        <dbReference type="ChEBI" id="CHEBI:32722"/>
        <dbReference type="ChEBI" id="CHEBI:57618"/>
        <dbReference type="ChEBI" id="CHEBI:57844"/>
        <dbReference type="ChEBI" id="CHEBI:59789"/>
        <dbReference type="ChEBI" id="CHEBI:140311"/>
    </reaction>
</comment>
<evidence type="ECO:0000256" key="9">
    <source>
        <dbReference type="ARBA" id="ARBA00047365"/>
    </source>
</evidence>
<dbReference type="RefSeq" id="WP_035380177.1">
    <property type="nucleotide sequence ID" value="NZ_AZQP01000027.1"/>
</dbReference>
<dbReference type="PROSITE" id="PS51379">
    <property type="entry name" value="4FE4S_FER_2"/>
    <property type="match status" value="2"/>
</dbReference>
<evidence type="ECO:0000313" key="12">
    <source>
        <dbReference type="EMBL" id="EYE88147.1"/>
    </source>
</evidence>
<dbReference type="GO" id="GO:0046872">
    <property type="term" value="F:metal ion binding"/>
    <property type="evidence" value="ECO:0007669"/>
    <property type="project" value="UniProtKB-KW"/>
</dbReference>
<dbReference type="SFLD" id="SFLDG01118">
    <property type="entry name" value="activating_enzymes__group_2"/>
    <property type="match status" value="1"/>
</dbReference>
<feature type="domain" description="Radical SAM core" evidence="11">
    <location>
        <begin position="15"/>
        <end position="295"/>
    </location>
</feature>
<evidence type="ECO:0000256" key="5">
    <source>
        <dbReference type="ARBA" id="ARBA00022723"/>
    </source>
</evidence>
<gene>
    <name evidence="12" type="ORF">Q428_09360</name>
</gene>
<dbReference type="GO" id="GO:0043364">
    <property type="term" value="F:glycyl-radical enzyme activating activity"/>
    <property type="evidence" value="ECO:0007669"/>
    <property type="project" value="InterPro"/>
</dbReference>
<sequence>MKKGIVFNIQRYSIHDGPGIRTTVFLKGCPLNCLWCHNPESKRKSREIFFYKNRCLKCGMCIAICPQNALSIENNGIKTDNKKCIFCGRCAAVCNTNAREIVGVEMTDDELMKEIKKDCIFYEESGGGVTFSGGEPLYQYEFLKLMLKRCKLAGIHTVLDTCGFVSEEALIGISDYVDLFLYDIKLMDDDKHKKYTGVSNVLILNNLNKLDELQKKIFIRIPIIPGINDDENIEMTGKFLNKLKSIEKVCLLPYHKIALDKYKRLNLDYNLADTEEPTEEKMEQIAAVFKQYVKDVVIGG</sequence>
<evidence type="ECO:0000256" key="8">
    <source>
        <dbReference type="ARBA" id="ARBA00023014"/>
    </source>
</evidence>
<dbReference type="InterPro" id="IPR017900">
    <property type="entry name" value="4Fe4S_Fe_S_CS"/>
</dbReference>
<dbReference type="SUPFAM" id="SSF54862">
    <property type="entry name" value="4Fe-4S ferredoxins"/>
    <property type="match status" value="1"/>
</dbReference>
<evidence type="ECO:0000256" key="6">
    <source>
        <dbReference type="ARBA" id="ARBA00023002"/>
    </source>
</evidence>
<dbReference type="InterPro" id="IPR050014">
    <property type="entry name" value="T4HPD_activ_SAM"/>
</dbReference>
<protein>
    <submittedName>
        <fullName evidence="12">Ferredoxin</fullName>
    </submittedName>
</protein>
<evidence type="ECO:0000259" key="10">
    <source>
        <dbReference type="PROSITE" id="PS51379"/>
    </source>
</evidence>
<dbReference type="PROSITE" id="PS01087">
    <property type="entry name" value="RADICAL_ACTIVATING"/>
    <property type="match status" value="1"/>
</dbReference>
<dbReference type="InterPro" id="IPR040074">
    <property type="entry name" value="BssD/PflA/YjjW"/>
</dbReference>
<dbReference type="Pfam" id="PF00037">
    <property type="entry name" value="Fer4"/>
    <property type="match status" value="1"/>
</dbReference>
<dbReference type="SFLD" id="SFLDG01066">
    <property type="entry name" value="organic_radical-activating_enz"/>
    <property type="match status" value="1"/>
</dbReference>
<dbReference type="InterPro" id="IPR017896">
    <property type="entry name" value="4Fe4S_Fe-S-bd"/>
</dbReference>
<evidence type="ECO:0000256" key="4">
    <source>
        <dbReference type="ARBA" id="ARBA00022691"/>
    </source>
</evidence>
<evidence type="ECO:0000313" key="13">
    <source>
        <dbReference type="Proteomes" id="UP000019681"/>
    </source>
</evidence>
<keyword evidence="5" id="KW-0479">Metal-binding</keyword>
<feature type="domain" description="4Fe-4S ferredoxin-type" evidence="10">
    <location>
        <begin position="77"/>
        <end position="104"/>
    </location>
</feature>
<dbReference type="PROSITE" id="PS51918">
    <property type="entry name" value="RADICAL_SAM"/>
    <property type="match status" value="1"/>
</dbReference>